<dbReference type="CDD" id="cd16449">
    <property type="entry name" value="RING-HC"/>
    <property type="match status" value="1"/>
</dbReference>
<dbReference type="Proteomes" id="UP001321473">
    <property type="component" value="Unassembled WGS sequence"/>
</dbReference>
<evidence type="ECO:0000313" key="5">
    <source>
        <dbReference type="EMBL" id="KAK8780006.1"/>
    </source>
</evidence>
<evidence type="ECO:0000313" key="6">
    <source>
        <dbReference type="Proteomes" id="UP001321473"/>
    </source>
</evidence>
<dbReference type="AlphaFoldDB" id="A0AAQ4EYU1"/>
<keyword evidence="1 3" id="KW-0479">Metal-binding</keyword>
<evidence type="ECO:0000256" key="1">
    <source>
        <dbReference type="ARBA" id="ARBA00022771"/>
    </source>
</evidence>
<sequence>MAGTEYTLTGFENYPERQRVVFVEPLPGTRVCGVCGVVPSRSLLLPCGHVLCQVCKDQIPKGDGKCPLDGMEFAEDDIAQITFKQSHLEQLRVFCVAGGSSCSFRGKLCDLKDHLASCCGDKVRCAKCQQSVVRSVAVDHYRECSADTPPRNCVSVKGVSSAIVKIGDIKKDLEGVRVRASGENVDKDGVVNGVNSLMERLVSLERDLTHVGTDTCGEKCVPSQLGVKKIAIPSGPSRFASKLGAFITLCEFTNVFAGYEALTGSRKEYSLATNNYTLAGYTFSLQCKLEKIDDEHVTASFILFLREGVWDCMIEWPFAKKVTIIVTHLRDQAQDVRLPIHMEGRKIVKKPVGSGNCGASTATLNWMDLEVKGFFNNKTLYVNVEFE</sequence>
<evidence type="ECO:0000256" key="2">
    <source>
        <dbReference type="ARBA" id="ARBA00022833"/>
    </source>
</evidence>
<keyword evidence="6" id="KW-1185">Reference proteome</keyword>
<dbReference type="SUPFAM" id="SSF57850">
    <property type="entry name" value="RING/U-box"/>
    <property type="match status" value="1"/>
</dbReference>
<dbReference type="InterPro" id="IPR008974">
    <property type="entry name" value="TRAF-like"/>
</dbReference>
<proteinExistence type="predicted"/>
<name>A0AAQ4EYU1_AMBAM</name>
<dbReference type="GO" id="GO:0008270">
    <property type="term" value="F:zinc ion binding"/>
    <property type="evidence" value="ECO:0007669"/>
    <property type="project" value="UniProtKB-KW"/>
</dbReference>
<dbReference type="InterPro" id="IPR049342">
    <property type="entry name" value="TRAF1-6_MATH_dom"/>
</dbReference>
<gene>
    <name evidence="5" type="ORF">V5799_018654</name>
</gene>
<reference evidence="5 6" key="1">
    <citation type="journal article" date="2023" name="Arcadia Sci">
        <title>De novo assembly of a long-read Amblyomma americanum tick genome.</title>
        <authorList>
            <person name="Chou S."/>
            <person name="Poskanzer K.E."/>
            <person name="Rollins M."/>
            <person name="Thuy-Boun P.S."/>
        </authorList>
    </citation>
    <scope>NUCLEOTIDE SEQUENCE [LARGE SCALE GENOMIC DNA]</scope>
    <source>
        <strain evidence="5">F_SG_1</strain>
        <tissue evidence="5">Salivary glands</tissue>
    </source>
</reference>
<evidence type="ECO:0000256" key="3">
    <source>
        <dbReference type="PROSITE-ProRule" id="PRU00175"/>
    </source>
</evidence>
<dbReference type="InterPro" id="IPR013083">
    <property type="entry name" value="Znf_RING/FYVE/PHD"/>
</dbReference>
<accession>A0AAQ4EYU1</accession>
<dbReference type="PROSITE" id="PS50089">
    <property type="entry name" value="ZF_RING_2"/>
    <property type="match status" value="1"/>
</dbReference>
<keyword evidence="1 3" id="KW-0863">Zinc-finger</keyword>
<organism evidence="5 6">
    <name type="scientific">Amblyomma americanum</name>
    <name type="common">Lone star tick</name>
    <dbReference type="NCBI Taxonomy" id="6943"/>
    <lineage>
        <taxon>Eukaryota</taxon>
        <taxon>Metazoa</taxon>
        <taxon>Ecdysozoa</taxon>
        <taxon>Arthropoda</taxon>
        <taxon>Chelicerata</taxon>
        <taxon>Arachnida</taxon>
        <taxon>Acari</taxon>
        <taxon>Parasitiformes</taxon>
        <taxon>Ixodida</taxon>
        <taxon>Ixodoidea</taxon>
        <taxon>Ixodidae</taxon>
        <taxon>Amblyomminae</taxon>
        <taxon>Amblyomma</taxon>
    </lineage>
</organism>
<keyword evidence="2" id="KW-0862">Zinc</keyword>
<comment type="caution">
    <text evidence="5">The sequence shown here is derived from an EMBL/GenBank/DDBJ whole genome shotgun (WGS) entry which is preliminary data.</text>
</comment>
<dbReference type="InterPro" id="IPR001841">
    <property type="entry name" value="Znf_RING"/>
</dbReference>
<evidence type="ECO:0000259" key="4">
    <source>
        <dbReference type="PROSITE" id="PS50089"/>
    </source>
</evidence>
<feature type="domain" description="RING-type" evidence="4">
    <location>
        <begin position="32"/>
        <end position="69"/>
    </location>
</feature>
<dbReference type="Pfam" id="PF13920">
    <property type="entry name" value="zf-C3HC4_3"/>
    <property type="match status" value="1"/>
</dbReference>
<protein>
    <recommendedName>
        <fullName evidence="4">RING-type domain-containing protein</fullName>
    </recommendedName>
</protein>
<dbReference type="Gene3D" id="2.60.210.10">
    <property type="entry name" value="Apoptosis, Tumor Necrosis Factor Receptor Associated Protein 2, Chain A"/>
    <property type="match status" value="1"/>
</dbReference>
<dbReference type="EMBL" id="JARKHS020009279">
    <property type="protein sequence ID" value="KAK8780006.1"/>
    <property type="molecule type" value="Genomic_DNA"/>
</dbReference>
<dbReference type="Pfam" id="PF21355">
    <property type="entry name" value="TRAF-mep_MATH"/>
    <property type="match status" value="1"/>
</dbReference>
<dbReference type="Gene3D" id="3.30.40.10">
    <property type="entry name" value="Zinc/RING finger domain, C3HC4 (zinc finger)"/>
    <property type="match status" value="1"/>
</dbReference>